<keyword evidence="3" id="KW-1185">Reference proteome</keyword>
<name>A0ABV5G835_9MICC</name>
<sequence length="75" mass="7658">MEAPTSGPASRIRGVRPRSSRCAAAASPTGPAPMTTTGRCCASVRGGVVVEKASTMGVFLNRSVWTAPRGRAAAR</sequence>
<feature type="region of interest" description="Disordered" evidence="1">
    <location>
        <begin position="1"/>
        <end position="38"/>
    </location>
</feature>
<comment type="caution">
    <text evidence="2">The sequence shown here is derived from an EMBL/GenBank/DDBJ whole genome shotgun (WGS) entry which is preliminary data.</text>
</comment>
<dbReference type="EMBL" id="JBHMFI010000002">
    <property type="protein sequence ID" value="MFB9074764.1"/>
    <property type="molecule type" value="Genomic_DNA"/>
</dbReference>
<evidence type="ECO:0000313" key="3">
    <source>
        <dbReference type="Proteomes" id="UP001589575"/>
    </source>
</evidence>
<accession>A0ABV5G835</accession>
<organism evidence="2 3">
    <name type="scientific">Citricoccus parietis</name>
    <dbReference type="NCBI Taxonomy" id="592307"/>
    <lineage>
        <taxon>Bacteria</taxon>
        <taxon>Bacillati</taxon>
        <taxon>Actinomycetota</taxon>
        <taxon>Actinomycetes</taxon>
        <taxon>Micrococcales</taxon>
        <taxon>Micrococcaceae</taxon>
        <taxon>Citricoccus</taxon>
    </lineage>
</organism>
<gene>
    <name evidence="2" type="ORF">ACFFX0_27670</name>
</gene>
<dbReference type="Proteomes" id="UP001589575">
    <property type="component" value="Unassembled WGS sequence"/>
</dbReference>
<reference evidence="2 3" key="1">
    <citation type="submission" date="2024-09" db="EMBL/GenBank/DDBJ databases">
        <authorList>
            <person name="Sun Q."/>
            <person name="Mori K."/>
        </authorList>
    </citation>
    <scope>NUCLEOTIDE SEQUENCE [LARGE SCALE GENOMIC DNA]</scope>
    <source>
        <strain evidence="2 3">CCM 7609</strain>
    </source>
</reference>
<protein>
    <submittedName>
        <fullName evidence="2">Uncharacterized protein</fullName>
    </submittedName>
</protein>
<evidence type="ECO:0000313" key="2">
    <source>
        <dbReference type="EMBL" id="MFB9074764.1"/>
    </source>
</evidence>
<proteinExistence type="predicted"/>
<evidence type="ECO:0000256" key="1">
    <source>
        <dbReference type="SAM" id="MobiDB-lite"/>
    </source>
</evidence>